<comment type="caution">
    <text evidence="2">The sequence shown here is derived from an EMBL/GenBank/DDBJ whole genome shotgun (WGS) entry which is preliminary data.</text>
</comment>
<gene>
    <name evidence="2" type="ORF">N7458_010538</name>
</gene>
<evidence type="ECO:0000256" key="1">
    <source>
        <dbReference type="SAM" id="MobiDB-lite"/>
    </source>
</evidence>
<feature type="region of interest" description="Disordered" evidence="1">
    <location>
        <begin position="186"/>
        <end position="211"/>
    </location>
</feature>
<reference evidence="2" key="1">
    <citation type="submission" date="2022-12" db="EMBL/GenBank/DDBJ databases">
        <authorList>
            <person name="Petersen C."/>
        </authorList>
    </citation>
    <scope>NUCLEOTIDE SEQUENCE</scope>
    <source>
        <strain evidence="2">IBT 16125</strain>
    </source>
</reference>
<dbReference type="Proteomes" id="UP001213681">
    <property type="component" value="Unassembled WGS sequence"/>
</dbReference>
<evidence type="ECO:0000313" key="2">
    <source>
        <dbReference type="EMBL" id="KAJ5439540.1"/>
    </source>
</evidence>
<feature type="region of interest" description="Disordered" evidence="1">
    <location>
        <begin position="222"/>
        <end position="241"/>
    </location>
</feature>
<feature type="compositionally biased region" description="Basic and acidic residues" evidence="1">
    <location>
        <begin position="106"/>
        <end position="118"/>
    </location>
</feature>
<sequence length="276" mass="30431">MSHILWRRSSLTDRSITEYAGQRQAECSGPVALAFLSVSMIVQPHRPSAQPTKTPEFKPATMLRRPPTVIPLTEDDLQFHLQRTFARSLPVNINHLSLEDADQNYAERDPAPTSEEQHSSLSKPAGQLDQQRPLHDSTGGMTHSSLMAARMHPAALPASMMTGSTHRTIVDPNRAPTAAATAQLISSHNIPQTRASRLREASPSSPRTELTIPPQEFLDRRILPSPSRKNGPSSAIPRRQTFQGDDHYLSAKHKVTNQALAQKITVVAIPRMHGPL</sequence>
<dbReference type="GeneID" id="81604163"/>
<reference evidence="2" key="2">
    <citation type="journal article" date="2023" name="IMA Fungus">
        <title>Comparative genomic study of the Penicillium genus elucidates a diverse pangenome and 15 lateral gene transfer events.</title>
        <authorList>
            <person name="Petersen C."/>
            <person name="Sorensen T."/>
            <person name="Nielsen M.R."/>
            <person name="Sondergaard T.E."/>
            <person name="Sorensen J.L."/>
            <person name="Fitzpatrick D.A."/>
            <person name="Frisvad J.C."/>
            <person name="Nielsen K.L."/>
        </authorList>
    </citation>
    <scope>NUCLEOTIDE SEQUENCE</scope>
    <source>
        <strain evidence="2">IBT 16125</strain>
    </source>
</reference>
<protein>
    <submittedName>
        <fullName evidence="2">Uncharacterized protein</fullName>
    </submittedName>
</protein>
<feature type="region of interest" description="Disordered" evidence="1">
    <location>
        <begin position="106"/>
        <end position="142"/>
    </location>
</feature>
<feature type="compositionally biased region" description="Polar residues" evidence="1">
    <location>
        <begin position="186"/>
        <end position="195"/>
    </location>
</feature>
<evidence type="ECO:0000313" key="3">
    <source>
        <dbReference type="Proteomes" id="UP001213681"/>
    </source>
</evidence>
<dbReference type="RefSeq" id="XP_056762769.1">
    <property type="nucleotide sequence ID" value="XM_056913920.1"/>
</dbReference>
<organism evidence="2 3">
    <name type="scientific">Penicillium daleae</name>
    <dbReference type="NCBI Taxonomy" id="63821"/>
    <lineage>
        <taxon>Eukaryota</taxon>
        <taxon>Fungi</taxon>
        <taxon>Dikarya</taxon>
        <taxon>Ascomycota</taxon>
        <taxon>Pezizomycotina</taxon>
        <taxon>Eurotiomycetes</taxon>
        <taxon>Eurotiomycetidae</taxon>
        <taxon>Eurotiales</taxon>
        <taxon>Aspergillaceae</taxon>
        <taxon>Penicillium</taxon>
    </lineage>
</organism>
<proteinExistence type="predicted"/>
<dbReference type="EMBL" id="JAPVEA010000008">
    <property type="protein sequence ID" value="KAJ5439540.1"/>
    <property type="molecule type" value="Genomic_DNA"/>
</dbReference>
<dbReference type="AlphaFoldDB" id="A0AAD6FZE6"/>
<keyword evidence="3" id="KW-1185">Reference proteome</keyword>
<name>A0AAD6FZE6_9EURO</name>
<accession>A0AAD6FZE6</accession>